<sequence length="350" mass="39606">MDWTCSRYNLSYPNILHTSYLGNDSNRTHQFLACTGATTTMILDTQVPLLDQDIDLLTISGGGNDIGLTPILNSCIYQFFMAEDTDCESAIEDARAKVHDKSELFRNITKLIDASAPKMNKDHGMIYVTGYAGFFGAEDNICNNVSWSVWKDYEHRVGKEKQYLTLKLRSALNELVRSVNEVLQEATDAAGPNVRFIDYYDLVEINRGRYCESDIQEPSPNRVGLDFYEWATSDIGENSTALRTTGSDVPRGSFEAQIAELINKTLEEYPDLEFEPEFGYLNKTKATQVKAEGIVDDLWNLIWWLLPDNWKRVFHLRPQGHAVIAQMLVDDLEAIAASTTWSNGIEQTEL</sequence>
<gene>
    <name evidence="1" type="ORF">EJ04DRAFT_513167</name>
</gene>
<dbReference type="CDD" id="cd01823">
    <property type="entry name" value="SEST_like"/>
    <property type="match status" value="1"/>
</dbReference>
<dbReference type="AlphaFoldDB" id="A0A9P4QVM0"/>
<evidence type="ECO:0000313" key="1">
    <source>
        <dbReference type="EMBL" id="KAF2733524.1"/>
    </source>
</evidence>
<dbReference type="InterPro" id="IPR036514">
    <property type="entry name" value="SGNH_hydro_sf"/>
</dbReference>
<dbReference type="InterPro" id="IPR037460">
    <property type="entry name" value="SEST-like"/>
</dbReference>
<dbReference type="Proteomes" id="UP000799444">
    <property type="component" value="Unassembled WGS sequence"/>
</dbReference>
<dbReference type="EMBL" id="ML996160">
    <property type="protein sequence ID" value="KAF2733524.1"/>
    <property type="molecule type" value="Genomic_DNA"/>
</dbReference>
<organism evidence="1 2">
    <name type="scientific">Polyplosphaeria fusca</name>
    <dbReference type="NCBI Taxonomy" id="682080"/>
    <lineage>
        <taxon>Eukaryota</taxon>
        <taxon>Fungi</taxon>
        <taxon>Dikarya</taxon>
        <taxon>Ascomycota</taxon>
        <taxon>Pezizomycotina</taxon>
        <taxon>Dothideomycetes</taxon>
        <taxon>Pleosporomycetidae</taxon>
        <taxon>Pleosporales</taxon>
        <taxon>Tetraplosphaeriaceae</taxon>
        <taxon>Polyplosphaeria</taxon>
    </lineage>
</organism>
<evidence type="ECO:0000313" key="2">
    <source>
        <dbReference type="Proteomes" id="UP000799444"/>
    </source>
</evidence>
<evidence type="ECO:0008006" key="3">
    <source>
        <dbReference type="Google" id="ProtNLM"/>
    </source>
</evidence>
<name>A0A9P4QVM0_9PLEO</name>
<accession>A0A9P4QVM0</accession>
<dbReference type="PANTHER" id="PTHR37981:SF1">
    <property type="entry name" value="SGNH HYDROLASE-TYPE ESTERASE DOMAIN-CONTAINING PROTEIN"/>
    <property type="match status" value="1"/>
</dbReference>
<dbReference type="GO" id="GO:0006629">
    <property type="term" value="P:lipid metabolic process"/>
    <property type="evidence" value="ECO:0007669"/>
    <property type="project" value="TreeGrafter"/>
</dbReference>
<protein>
    <recommendedName>
        <fullName evidence="3">SGNH hydrolase-type esterase domain-containing protein</fullName>
    </recommendedName>
</protein>
<dbReference type="Gene3D" id="3.40.50.1110">
    <property type="entry name" value="SGNH hydrolase"/>
    <property type="match status" value="1"/>
</dbReference>
<dbReference type="SUPFAM" id="SSF52266">
    <property type="entry name" value="SGNH hydrolase"/>
    <property type="match status" value="1"/>
</dbReference>
<dbReference type="OrthoDB" id="21678at2759"/>
<dbReference type="GO" id="GO:0016788">
    <property type="term" value="F:hydrolase activity, acting on ester bonds"/>
    <property type="evidence" value="ECO:0007669"/>
    <property type="project" value="InterPro"/>
</dbReference>
<dbReference type="PANTHER" id="PTHR37981">
    <property type="entry name" value="LIPASE 2"/>
    <property type="match status" value="1"/>
</dbReference>
<comment type="caution">
    <text evidence="1">The sequence shown here is derived from an EMBL/GenBank/DDBJ whole genome shotgun (WGS) entry which is preliminary data.</text>
</comment>
<keyword evidence="2" id="KW-1185">Reference proteome</keyword>
<proteinExistence type="predicted"/>
<reference evidence="1" key="1">
    <citation type="journal article" date="2020" name="Stud. Mycol.">
        <title>101 Dothideomycetes genomes: a test case for predicting lifestyles and emergence of pathogens.</title>
        <authorList>
            <person name="Haridas S."/>
            <person name="Albert R."/>
            <person name="Binder M."/>
            <person name="Bloem J."/>
            <person name="Labutti K."/>
            <person name="Salamov A."/>
            <person name="Andreopoulos B."/>
            <person name="Baker S."/>
            <person name="Barry K."/>
            <person name="Bills G."/>
            <person name="Bluhm B."/>
            <person name="Cannon C."/>
            <person name="Castanera R."/>
            <person name="Culley D."/>
            <person name="Daum C."/>
            <person name="Ezra D."/>
            <person name="Gonzalez J."/>
            <person name="Henrissat B."/>
            <person name="Kuo A."/>
            <person name="Liang C."/>
            <person name="Lipzen A."/>
            <person name="Lutzoni F."/>
            <person name="Magnuson J."/>
            <person name="Mondo S."/>
            <person name="Nolan M."/>
            <person name="Ohm R."/>
            <person name="Pangilinan J."/>
            <person name="Park H.-J."/>
            <person name="Ramirez L."/>
            <person name="Alfaro M."/>
            <person name="Sun H."/>
            <person name="Tritt A."/>
            <person name="Yoshinaga Y."/>
            <person name="Zwiers L.-H."/>
            <person name="Turgeon B."/>
            <person name="Goodwin S."/>
            <person name="Spatafora J."/>
            <person name="Crous P."/>
            <person name="Grigoriev I."/>
        </authorList>
    </citation>
    <scope>NUCLEOTIDE SEQUENCE</scope>
    <source>
        <strain evidence="1">CBS 125425</strain>
    </source>
</reference>